<organism evidence="2 3">
    <name type="scientific">Ficus carica</name>
    <name type="common">Common fig</name>
    <dbReference type="NCBI Taxonomy" id="3494"/>
    <lineage>
        <taxon>Eukaryota</taxon>
        <taxon>Viridiplantae</taxon>
        <taxon>Streptophyta</taxon>
        <taxon>Embryophyta</taxon>
        <taxon>Tracheophyta</taxon>
        <taxon>Spermatophyta</taxon>
        <taxon>Magnoliopsida</taxon>
        <taxon>eudicotyledons</taxon>
        <taxon>Gunneridae</taxon>
        <taxon>Pentapetalae</taxon>
        <taxon>rosids</taxon>
        <taxon>fabids</taxon>
        <taxon>Rosales</taxon>
        <taxon>Moraceae</taxon>
        <taxon>Ficeae</taxon>
        <taxon>Ficus</taxon>
    </lineage>
</organism>
<dbReference type="EMBL" id="BTGU01000054">
    <property type="protein sequence ID" value="GMN54994.1"/>
    <property type="molecule type" value="Genomic_DNA"/>
</dbReference>
<feature type="region of interest" description="Disordered" evidence="1">
    <location>
        <begin position="182"/>
        <end position="225"/>
    </location>
</feature>
<gene>
    <name evidence="2" type="ORF">TIFTF001_024109</name>
</gene>
<evidence type="ECO:0000313" key="3">
    <source>
        <dbReference type="Proteomes" id="UP001187192"/>
    </source>
</evidence>
<feature type="compositionally biased region" description="Polar residues" evidence="1">
    <location>
        <begin position="337"/>
        <end position="353"/>
    </location>
</feature>
<feature type="region of interest" description="Disordered" evidence="1">
    <location>
        <begin position="244"/>
        <end position="302"/>
    </location>
</feature>
<feature type="region of interest" description="Disordered" evidence="1">
    <location>
        <begin position="77"/>
        <end position="97"/>
    </location>
</feature>
<feature type="compositionally biased region" description="Polar residues" evidence="1">
    <location>
        <begin position="182"/>
        <end position="199"/>
    </location>
</feature>
<keyword evidence="3" id="KW-1185">Reference proteome</keyword>
<dbReference type="PANTHER" id="PTHR33318">
    <property type="entry name" value="ASPARTYL/GLUTAMYL-TRNA(ASN/GLN) AMIDOTRANSFERASE SUBUNIT"/>
    <property type="match status" value="1"/>
</dbReference>
<evidence type="ECO:0008006" key="4">
    <source>
        <dbReference type="Google" id="ProtNLM"/>
    </source>
</evidence>
<dbReference type="GO" id="GO:0007142">
    <property type="term" value="P:male meiosis II"/>
    <property type="evidence" value="ECO:0007669"/>
    <property type="project" value="InterPro"/>
</dbReference>
<dbReference type="Proteomes" id="UP001187192">
    <property type="component" value="Unassembled WGS sequence"/>
</dbReference>
<reference evidence="2" key="1">
    <citation type="submission" date="2023-07" db="EMBL/GenBank/DDBJ databases">
        <title>draft genome sequence of fig (Ficus carica).</title>
        <authorList>
            <person name="Takahashi T."/>
            <person name="Nishimura K."/>
        </authorList>
    </citation>
    <scope>NUCLEOTIDE SEQUENCE</scope>
</reference>
<dbReference type="AlphaFoldDB" id="A0AA88ALL6"/>
<comment type="caution">
    <text evidence="2">The sequence shown here is derived from an EMBL/GenBank/DDBJ whole genome shotgun (WGS) entry which is preliminary data.</text>
</comment>
<feature type="region of interest" description="Disordered" evidence="1">
    <location>
        <begin position="334"/>
        <end position="365"/>
    </location>
</feature>
<dbReference type="InterPro" id="IPR039300">
    <property type="entry name" value="JASON"/>
</dbReference>
<accession>A0AA88ALL6</accession>
<proteinExistence type="predicted"/>
<feature type="compositionally biased region" description="Polar residues" evidence="1">
    <location>
        <begin position="86"/>
        <end position="97"/>
    </location>
</feature>
<protein>
    <recommendedName>
        <fullName evidence="4">Protein JASON</fullName>
    </recommendedName>
</protein>
<feature type="region of interest" description="Disordered" evidence="1">
    <location>
        <begin position="127"/>
        <end position="146"/>
    </location>
</feature>
<evidence type="ECO:0000256" key="1">
    <source>
        <dbReference type="SAM" id="MobiDB-lite"/>
    </source>
</evidence>
<evidence type="ECO:0000313" key="2">
    <source>
        <dbReference type="EMBL" id="GMN54994.1"/>
    </source>
</evidence>
<feature type="compositionally biased region" description="Low complexity" evidence="1">
    <location>
        <begin position="245"/>
        <end position="260"/>
    </location>
</feature>
<name>A0AA88ALL6_FICCA</name>
<dbReference type="PANTHER" id="PTHR33318:SF7">
    <property type="entry name" value="PROTEIN JASON"/>
    <property type="match status" value="1"/>
</dbReference>
<feature type="compositionally biased region" description="Low complexity" evidence="1">
    <location>
        <begin position="200"/>
        <end position="215"/>
    </location>
</feature>
<sequence length="527" mass="58059">MICSLLNRDLGFVCRSVLGFLDRSISTAMGCFIGCFRVRDDRRHGTRSQPHLVADSSHPKLTEAVISQNRLSSLFLSEDKEESPSKENGSASVGTPNIDNQLKKEAKFLKACGTLAETPIEIRKASSKLDGSPLHGGESGSSKFHSWLPNASVEKLHLDNQIDQPPTPIKLSEERVMISASLEQTPSSGSVSNTQNRRVSFSSTEGSGTGSISAETKVHASDTPQLSATHAPYKCKSVRFDCDSDLSSSKGSSSENYSQNSKKDESPGNHSMSKPSPYPTPRKLSDEMQTPGTVFPAHFGNFPNGKTRIRSQYVYPVLNPVESVSQWNVLKEEDPNSHQLSGELQASLDQPENATPPKLKERAKETSLEEMKVEASLSSWLKPVQPNQGGNYQNFVGVSDRPRAARTPMDRPIIGMVAAHWNEEEPSRISPKWWDGNGIPNSTNKYKEDQKVSWHATPFEERLEKALSEESFISQRFDLGSSFLCAPVISVFSEGNSTRMSSLSQKEKEKGKGLEEFMLLMQLSSLC</sequence>